<feature type="transmembrane region" description="Helical" evidence="11">
    <location>
        <begin position="180"/>
        <end position="204"/>
    </location>
</feature>
<organism evidence="14 15">
    <name type="scientific">Ornithinibacter aureus</name>
    <dbReference type="NCBI Taxonomy" id="622664"/>
    <lineage>
        <taxon>Bacteria</taxon>
        <taxon>Bacillati</taxon>
        <taxon>Actinomycetota</taxon>
        <taxon>Actinomycetes</taxon>
        <taxon>Micrococcales</taxon>
        <taxon>Intrasporangiaceae</taxon>
        <taxon>Ornithinibacter</taxon>
    </lineage>
</organism>
<comment type="caution">
    <text evidence="14">The sequence shown here is derived from an EMBL/GenBank/DDBJ whole genome shotgun (WGS) entry which is preliminary data.</text>
</comment>
<evidence type="ECO:0000256" key="3">
    <source>
        <dbReference type="ARBA" id="ARBA00012438"/>
    </source>
</evidence>
<evidence type="ECO:0000259" key="13">
    <source>
        <dbReference type="PROSITE" id="PS50885"/>
    </source>
</evidence>
<dbReference type="CDD" id="cd00075">
    <property type="entry name" value="HATPase"/>
    <property type="match status" value="1"/>
</dbReference>
<evidence type="ECO:0000313" key="15">
    <source>
        <dbReference type="Proteomes" id="UP001500390"/>
    </source>
</evidence>
<evidence type="ECO:0000256" key="7">
    <source>
        <dbReference type="ARBA" id="ARBA00022777"/>
    </source>
</evidence>
<dbReference type="Gene3D" id="1.10.287.130">
    <property type="match status" value="1"/>
</dbReference>
<comment type="catalytic activity">
    <reaction evidence="1">
        <text>ATP + protein L-histidine = ADP + protein N-phospho-L-histidine.</text>
        <dbReference type="EC" id="2.7.13.3"/>
    </reaction>
</comment>
<keyword evidence="4" id="KW-0597">Phosphoprotein</keyword>
<keyword evidence="8 11" id="KW-1133">Transmembrane helix</keyword>
<evidence type="ECO:0000256" key="4">
    <source>
        <dbReference type="ARBA" id="ARBA00022553"/>
    </source>
</evidence>
<name>A0ABP8JE34_9MICO</name>
<dbReference type="InterPro" id="IPR050428">
    <property type="entry name" value="TCS_sensor_his_kinase"/>
</dbReference>
<evidence type="ECO:0000256" key="5">
    <source>
        <dbReference type="ARBA" id="ARBA00022679"/>
    </source>
</evidence>
<dbReference type="SUPFAM" id="SSF47384">
    <property type="entry name" value="Homodimeric domain of signal transducing histidine kinase"/>
    <property type="match status" value="1"/>
</dbReference>
<dbReference type="Gene3D" id="3.30.565.10">
    <property type="entry name" value="Histidine kinase-like ATPase, C-terminal domain"/>
    <property type="match status" value="1"/>
</dbReference>
<sequence length="470" mass="50784">MAELAARSWRPRDSARARLLLVQLALVALALLVSLVITRQYLLARVDDRIDAALTQEVDEFRALAQTGIDPVTRSPFDDPRRLIQLHLQRSIPQANETLIGLVDGVPVSRVAQEPPARLDLDPDAVAAFAAAQDTRLGQVRTERGVVTYRVVPVLVEGSTTRGALVVGVFRDLERREVDVVTYVLLGAGAVGLLIASALAWVAAGRVLRPVDDVRRAAEEIGASDLSRRLEVRGTDEVAQLAGTFNGMLDRLEHAFADQRQFLDDASHELRTPITIVRGNLETLSEVPAERAASMAVVLDELDRMGRLVEDLLTLARSDGPDFVVLGSVELSELTLGVLTRARSLAERDWQLDEVGAGFFSADEQRVLQAMLQLAENAVAHTGPGDLIRIGSAISEDSVDLWVHDSGPGIAPEQRARVLERFVRAGTSRADGAGLGLAIVAGIARAHHGEVVIDDTDAGARVRLHLPVRG</sequence>
<dbReference type="PANTHER" id="PTHR45436:SF5">
    <property type="entry name" value="SENSOR HISTIDINE KINASE TRCS"/>
    <property type="match status" value="1"/>
</dbReference>
<dbReference type="InterPro" id="IPR005467">
    <property type="entry name" value="His_kinase_dom"/>
</dbReference>
<evidence type="ECO:0000256" key="6">
    <source>
        <dbReference type="ARBA" id="ARBA00022692"/>
    </source>
</evidence>
<dbReference type="PROSITE" id="PS50885">
    <property type="entry name" value="HAMP"/>
    <property type="match status" value="1"/>
</dbReference>
<dbReference type="RefSeq" id="WP_159901442.1">
    <property type="nucleotide sequence ID" value="NZ_BAABFX010000010.1"/>
</dbReference>
<dbReference type="Gene3D" id="6.10.340.10">
    <property type="match status" value="1"/>
</dbReference>
<dbReference type="EC" id="2.7.13.3" evidence="3"/>
<dbReference type="InterPro" id="IPR036890">
    <property type="entry name" value="HATPase_C_sf"/>
</dbReference>
<feature type="transmembrane region" description="Helical" evidence="11">
    <location>
        <begin position="20"/>
        <end position="37"/>
    </location>
</feature>
<dbReference type="SMART" id="SM00388">
    <property type="entry name" value="HisKA"/>
    <property type="match status" value="1"/>
</dbReference>
<dbReference type="InterPro" id="IPR003661">
    <property type="entry name" value="HisK_dim/P_dom"/>
</dbReference>
<keyword evidence="7 14" id="KW-0418">Kinase</keyword>
<feature type="domain" description="HAMP" evidence="13">
    <location>
        <begin position="205"/>
        <end position="257"/>
    </location>
</feature>
<dbReference type="Pfam" id="PF00672">
    <property type="entry name" value="HAMP"/>
    <property type="match status" value="1"/>
</dbReference>
<dbReference type="SMART" id="SM00304">
    <property type="entry name" value="HAMP"/>
    <property type="match status" value="1"/>
</dbReference>
<keyword evidence="9" id="KW-0902">Two-component regulatory system</keyword>
<evidence type="ECO:0000256" key="2">
    <source>
        <dbReference type="ARBA" id="ARBA00004236"/>
    </source>
</evidence>
<dbReference type="CDD" id="cd00082">
    <property type="entry name" value="HisKA"/>
    <property type="match status" value="1"/>
</dbReference>
<gene>
    <name evidence="14" type="ORF">GCM10023153_05570</name>
</gene>
<dbReference type="InterPro" id="IPR003594">
    <property type="entry name" value="HATPase_dom"/>
</dbReference>
<dbReference type="PANTHER" id="PTHR45436">
    <property type="entry name" value="SENSOR HISTIDINE KINASE YKOH"/>
    <property type="match status" value="1"/>
</dbReference>
<evidence type="ECO:0000313" key="14">
    <source>
        <dbReference type="EMBL" id="GAA4389388.1"/>
    </source>
</evidence>
<feature type="domain" description="Histidine kinase" evidence="12">
    <location>
        <begin position="265"/>
        <end position="470"/>
    </location>
</feature>
<evidence type="ECO:0000256" key="11">
    <source>
        <dbReference type="SAM" id="Phobius"/>
    </source>
</evidence>
<dbReference type="InterPro" id="IPR036097">
    <property type="entry name" value="HisK_dim/P_sf"/>
</dbReference>
<protein>
    <recommendedName>
        <fullName evidence="3">histidine kinase</fullName>
        <ecNumber evidence="3">2.7.13.3</ecNumber>
    </recommendedName>
</protein>
<dbReference type="InterPro" id="IPR004358">
    <property type="entry name" value="Sig_transdc_His_kin-like_C"/>
</dbReference>
<dbReference type="Pfam" id="PF00512">
    <property type="entry name" value="HisKA"/>
    <property type="match status" value="1"/>
</dbReference>
<accession>A0ABP8JE34</accession>
<dbReference type="InterPro" id="IPR003660">
    <property type="entry name" value="HAMP_dom"/>
</dbReference>
<dbReference type="SUPFAM" id="SSF158472">
    <property type="entry name" value="HAMP domain-like"/>
    <property type="match status" value="1"/>
</dbReference>
<evidence type="ECO:0000256" key="9">
    <source>
        <dbReference type="ARBA" id="ARBA00023012"/>
    </source>
</evidence>
<dbReference type="PRINTS" id="PR00344">
    <property type="entry name" value="BCTRLSENSOR"/>
</dbReference>
<evidence type="ECO:0000256" key="10">
    <source>
        <dbReference type="ARBA" id="ARBA00023136"/>
    </source>
</evidence>
<proteinExistence type="predicted"/>
<keyword evidence="10 11" id="KW-0472">Membrane</keyword>
<keyword evidence="5" id="KW-0808">Transferase</keyword>
<keyword evidence="15" id="KW-1185">Reference proteome</keyword>
<dbReference type="GO" id="GO:0016301">
    <property type="term" value="F:kinase activity"/>
    <property type="evidence" value="ECO:0007669"/>
    <property type="project" value="UniProtKB-KW"/>
</dbReference>
<dbReference type="CDD" id="cd06225">
    <property type="entry name" value="HAMP"/>
    <property type="match status" value="1"/>
</dbReference>
<dbReference type="Proteomes" id="UP001500390">
    <property type="component" value="Unassembled WGS sequence"/>
</dbReference>
<dbReference type="SMART" id="SM00387">
    <property type="entry name" value="HATPase_c"/>
    <property type="match status" value="1"/>
</dbReference>
<dbReference type="Pfam" id="PF02518">
    <property type="entry name" value="HATPase_c"/>
    <property type="match status" value="1"/>
</dbReference>
<comment type="subcellular location">
    <subcellularLocation>
        <location evidence="2">Cell membrane</location>
    </subcellularLocation>
</comment>
<keyword evidence="6 11" id="KW-0812">Transmembrane</keyword>
<reference evidence="15" key="1">
    <citation type="journal article" date="2019" name="Int. J. Syst. Evol. Microbiol.">
        <title>The Global Catalogue of Microorganisms (GCM) 10K type strain sequencing project: providing services to taxonomists for standard genome sequencing and annotation.</title>
        <authorList>
            <consortium name="The Broad Institute Genomics Platform"/>
            <consortium name="The Broad Institute Genome Sequencing Center for Infectious Disease"/>
            <person name="Wu L."/>
            <person name="Ma J."/>
        </authorList>
    </citation>
    <scope>NUCLEOTIDE SEQUENCE [LARGE SCALE GENOMIC DNA]</scope>
    <source>
        <strain evidence="15">JCM 17738</strain>
    </source>
</reference>
<dbReference type="EMBL" id="BAABFX010000010">
    <property type="protein sequence ID" value="GAA4389388.1"/>
    <property type="molecule type" value="Genomic_DNA"/>
</dbReference>
<dbReference type="SUPFAM" id="SSF55874">
    <property type="entry name" value="ATPase domain of HSP90 chaperone/DNA topoisomerase II/histidine kinase"/>
    <property type="match status" value="1"/>
</dbReference>
<evidence type="ECO:0000259" key="12">
    <source>
        <dbReference type="PROSITE" id="PS50109"/>
    </source>
</evidence>
<evidence type="ECO:0000256" key="8">
    <source>
        <dbReference type="ARBA" id="ARBA00022989"/>
    </source>
</evidence>
<dbReference type="PROSITE" id="PS50109">
    <property type="entry name" value="HIS_KIN"/>
    <property type="match status" value="1"/>
</dbReference>
<evidence type="ECO:0000256" key="1">
    <source>
        <dbReference type="ARBA" id="ARBA00000085"/>
    </source>
</evidence>